<dbReference type="GeneID" id="89942332"/>
<protein>
    <submittedName>
        <fullName evidence="1">Uncharacterized protein</fullName>
    </submittedName>
</protein>
<dbReference type="Gene3D" id="3.40.50.300">
    <property type="entry name" value="P-loop containing nucleotide triphosphate hydrolases"/>
    <property type="match status" value="1"/>
</dbReference>
<accession>A0AAN6QD86</accession>
<dbReference type="RefSeq" id="XP_064665603.1">
    <property type="nucleotide sequence ID" value="XM_064818207.1"/>
</dbReference>
<gene>
    <name evidence="1" type="ORF">N656DRAFT_802101</name>
</gene>
<evidence type="ECO:0000313" key="2">
    <source>
        <dbReference type="Proteomes" id="UP001302812"/>
    </source>
</evidence>
<dbReference type="AlphaFoldDB" id="A0AAN6QD86"/>
<dbReference type="InterPro" id="IPR027417">
    <property type="entry name" value="P-loop_NTPase"/>
</dbReference>
<name>A0AAN6QD86_9PEZI</name>
<reference evidence="1" key="1">
    <citation type="journal article" date="2023" name="Mol. Phylogenet. Evol.">
        <title>Genome-scale phylogeny and comparative genomics of the fungal order Sordariales.</title>
        <authorList>
            <person name="Hensen N."/>
            <person name="Bonometti L."/>
            <person name="Westerberg I."/>
            <person name="Brannstrom I.O."/>
            <person name="Guillou S."/>
            <person name="Cros-Aarteil S."/>
            <person name="Calhoun S."/>
            <person name="Haridas S."/>
            <person name="Kuo A."/>
            <person name="Mondo S."/>
            <person name="Pangilinan J."/>
            <person name="Riley R."/>
            <person name="LaButti K."/>
            <person name="Andreopoulos B."/>
            <person name="Lipzen A."/>
            <person name="Chen C."/>
            <person name="Yan M."/>
            <person name="Daum C."/>
            <person name="Ng V."/>
            <person name="Clum A."/>
            <person name="Steindorff A."/>
            <person name="Ohm R.A."/>
            <person name="Martin F."/>
            <person name="Silar P."/>
            <person name="Natvig D.O."/>
            <person name="Lalanne C."/>
            <person name="Gautier V."/>
            <person name="Ament-Velasquez S.L."/>
            <person name="Kruys A."/>
            <person name="Hutchinson M.I."/>
            <person name="Powell A.J."/>
            <person name="Barry K."/>
            <person name="Miller A.N."/>
            <person name="Grigoriev I.V."/>
            <person name="Debuchy R."/>
            <person name="Gladieux P."/>
            <person name="Hiltunen Thoren M."/>
            <person name="Johannesson H."/>
        </authorList>
    </citation>
    <scope>NUCLEOTIDE SEQUENCE</scope>
    <source>
        <strain evidence="1">CBS 508.74</strain>
    </source>
</reference>
<comment type="caution">
    <text evidence="1">The sequence shown here is derived from an EMBL/GenBank/DDBJ whole genome shotgun (WGS) entry which is preliminary data.</text>
</comment>
<organism evidence="1 2">
    <name type="scientific">Canariomyces notabilis</name>
    <dbReference type="NCBI Taxonomy" id="2074819"/>
    <lineage>
        <taxon>Eukaryota</taxon>
        <taxon>Fungi</taxon>
        <taxon>Dikarya</taxon>
        <taxon>Ascomycota</taxon>
        <taxon>Pezizomycotina</taxon>
        <taxon>Sordariomycetes</taxon>
        <taxon>Sordariomycetidae</taxon>
        <taxon>Sordariales</taxon>
        <taxon>Chaetomiaceae</taxon>
        <taxon>Canariomyces</taxon>
    </lineage>
</organism>
<dbReference type="EMBL" id="MU853366">
    <property type="protein sequence ID" value="KAK4108033.1"/>
    <property type="molecule type" value="Genomic_DNA"/>
</dbReference>
<evidence type="ECO:0000313" key="1">
    <source>
        <dbReference type="EMBL" id="KAK4108033.1"/>
    </source>
</evidence>
<keyword evidence="2" id="KW-1185">Reference proteome</keyword>
<proteinExistence type="predicted"/>
<sequence>MNSTARPDDLLLSTNMYEGYKTTMRYVGQTHQILLEDATGMAEYGGILQRTYKRADVVLICAEDGSHADFTELQEVWLRKMPYRSANQMLAVVCVRDEESDQKKSLTTEVSDWAKYQYAGAVANMLGVDNHMVCDLRNFRDVEKVFYKVWHILLLF</sequence>
<dbReference type="SUPFAM" id="SSF52540">
    <property type="entry name" value="P-loop containing nucleoside triphosphate hydrolases"/>
    <property type="match status" value="1"/>
</dbReference>
<dbReference type="Proteomes" id="UP001302812">
    <property type="component" value="Unassembled WGS sequence"/>
</dbReference>
<reference evidence="1" key="2">
    <citation type="submission" date="2023-05" db="EMBL/GenBank/DDBJ databases">
        <authorList>
            <consortium name="Lawrence Berkeley National Laboratory"/>
            <person name="Steindorff A."/>
            <person name="Hensen N."/>
            <person name="Bonometti L."/>
            <person name="Westerberg I."/>
            <person name="Brannstrom I.O."/>
            <person name="Guillou S."/>
            <person name="Cros-Aarteil S."/>
            <person name="Calhoun S."/>
            <person name="Haridas S."/>
            <person name="Kuo A."/>
            <person name="Mondo S."/>
            <person name="Pangilinan J."/>
            <person name="Riley R."/>
            <person name="Labutti K."/>
            <person name="Andreopoulos B."/>
            <person name="Lipzen A."/>
            <person name="Chen C."/>
            <person name="Yanf M."/>
            <person name="Daum C."/>
            <person name="Ng V."/>
            <person name="Clum A."/>
            <person name="Ohm R."/>
            <person name="Martin F."/>
            <person name="Silar P."/>
            <person name="Natvig D."/>
            <person name="Lalanne C."/>
            <person name="Gautier V."/>
            <person name="Ament-Velasquez S.L."/>
            <person name="Kruys A."/>
            <person name="Hutchinson M.I."/>
            <person name="Powell A.J."/>
            <person name="Barry K."/>
            <person name="Miller A.N."/>
            <person name="Grigoriev I.V."/>
            <person name="Debuchy R."/>
            <person name="Gladieux P."/>
            <person name="Thoren M.H."/>
            <person name="Johannesson H."/>
        </authorList>
    </citation>
    <scope>NUCLEOTIDE SEQUENCE</scope>
    <source>
        <strain evidence="1">CBS 508.74</strain>
    </source>
</reference>